<proteinExistence type="predicted"/>
<dbReference type="EMBL" id="JAEVHI010000002">
    <property type="protein sequence ID" value="KAG5300168.1"/>
    <property type="molecule type" value="Genomic_DNA"/>
</dbReference>
<dbReference type="AlphaFoldDB" id="A0A8H8D561"/>
<gene>
    <name evidence="2" type="ORF">I7I52_10711</name>
</gene>
<organism evidence="2 3">
    <name type="scientific">Ajellomyces capsulatus</name>
    <name type="common">Darling's disease fungus</name>
    <name type="synonym">Histoplasma capsulatum</name>
    <dbReference type="NCBI Taxonomy" id="5037"/>
    <lineage>
        <taxon>Eukaryota</taxon>
        <taxon>Fungi</taxon>
        <taxon>Dikarya</taxon>
        <taxon>Ascomycota</taxon>
        <taxon>Pezizomycotina</taxon>
        <taxon>Eurotiomycetes</taxon>
        <taxon>Eurotiomycetidae</taxon>
        <taxon>Onygenales</taxon>
        <taxon>Ajellomycetaceae</taxon>
        <taxon>Histoplasma</taxon>
    </lineage>
</organism>
<dbReference type="VEuPathDB" id="FungiDB:I7I52_10711"/>
<protein>
    <submittedName>
        <fullName evidence="2">K+ transporter</fullName>
    </submittedName>
</protein>
<accession>A0A8H8D561</accession>
<name>A0A8H8D561_AJECA</name>
<comment type="caution">
    <text evidence="2">The sequence shown here is derived from an EMBL/GenBank/DDBJ whole genome shotgun (WGS) entry which is preliminary data.</text>
</comment>
<evidence type="ECO:0000313" key="3">
    <source>
        <dbReference type="Proteomes" id="UP000670092"/>
    </source>
</evidence>
<reference evidence="2 3" key="1">
    <citation type="submission" date="2021-01" db="EMBL/GenBank/DDBJ databases">
        <title>Chromosome-level genome assembly of a human fungal pathogen reveals clustering of transcriptionally co-regulated genes.</title>
        <authorList>
            <person name="Voorhies M."/>
            <person name="Cohen S."/>
            <person name="Shea T.P."/>
            <person name="Petrus S."/>
            <person name="Munoz J.F."/>
            <person name="Poplawski S."/>
            <person name="Goldman W.E."/>
            <person name="Michael T."/>
            <person name="Cuomo C.A."/>
            <person name="Sil A."/>
            <person name="Beyhan S."/>
        </authorList>
    </citation>
    <scope>NUCLEOTIDE SEQUENCE [LARGE SCALE GENOMIC DNA]</scope>
    <source>
        <strain evidence="2 3">G184AR</strain>
    </source>
</reference>
<sequence>MVICQSMAMTTTSTQAQDIRTSTASTARTATATGKASAIMRMKTPSIGGRASGSTGTTMAWGLESPMSSSMEDTEATICLIMGKRSSLAGRQSGWRINPSGLFTETLAPTRSMFSPRRLRHPRPVKT</sequence>
<evidence type="ECO:0000256" key="1">
    <source>
        <dbReference type="SAM" id="MobiDB-lite"/>
    </source>
</evidence>
<dbReference type="Proteomes" id="UP000670092">
    <property type="component" value="Unassembled WGS sequence"/>
</dbReference>
<feature type="region of interest" description="Disordered" evidence="1">
    <location>
        <begin position="45"/>
        <end position="68"/>
    </location>
</feature>
<evidence type="ECO:0000313" key="2">
    <source>
        <dbReference type="EMBL" id="KAG5300168.1"/>
    </source>
</evidence>